<evidence type="ECO:0000313" key="1">
    <source>
        <dbReference type="EMBL" id="KAI4469741.1"/>
    </source>
</evidence>
<gene>
    <name evidence="1" type="ORF">MML48_1g07623</name>
</gene>
<proteinExistence type="predicted"/>
<keyword evidence="2" id="KW-1185">Reference proteome</keyword>
<dbReference type="Proteomes" id="UP001056778">
    <property type="component" value="Chromosome 1"/>
</dbReference>
<comment type="caution">
    <text evidence="1">The sequence shown here is derived from an EMBL/GenBank/DDBJ whole genome shotgun (WGS) entry which is preliminary data.</text>
</comment>
<protein>
    <submittedName>
        <fullName evidence="1">Neural proliferation differentiation and control protein-1 npdc-1 protein</fullName>
    </submittedName>
</protein>
<reference evidence="1" key="1">
    <citation type="submission" date="2022-04" db="EMBL/GenBank/DDBJ databases">
        <title>Chromosome-scale genome assembly of Holotrichia oblita Faldermann.</title>
        <authorList>
            <person name="Rongchong L."/>
        </authorList>
    </citation>
    <scope>NUCLEOTIDE SEQUENCE</scope>
    <source>
        <strain evidence="1">81SQS9</strain>
    </source>
</reference>
<organism evidence="1 2">
    <name type="scientific">Holotrichia oblita</name>
    <name type="common">Chafer beetle</name>
    <dbReference type="NCBI Taxonomy" id="644536"/>
    <lineage>
        <taxon>Eukaryota</taxon>
        <taxon>Metazoa</taxon>
        <taxon>Ecdysozoa</taxon>
        <taxon>Arthropoda</taxon>
        <taxon>Hexapoda</taxon>
        <taxon>Insecta</taxon>
        <taxon>Pterygota</taxon>
        <taxon>Neoptera</taxon>
        <taxon>Endopterygota</taxon>
        <taxon>Coleoptera</taxon>
        <taxon>Polyphaga</taxon>
        <taxon>Scarabaeiformia</taxon>
        <taxon>Scarabaeidae</taxon>
        <taxon>Melolonthinae</taxon>
        <taxon>Holotrichia</taxon>
    </lineage>
</organism>
<name>A0ACB9TSE6_HOLOL</name>
<accession>A0ACB9TSE6</accession>
<dbReference type="EMBL" id="CM043015">
    <property type="protein sequence ID" value="KAI4469741.1"/>
    <property type="molecule type" value="Genomic_DNA"/>
</dbReference>
<evidence type="ECO:0000313" key="2">
    <source>
        <dbReference type="Proteomes" id="UP001056778"/>
    </source>
</evidence>
<sequence length="142" mass="15968">MSKTNLVFQKTIQMNLQKHVKNASDVDYPAYGITGPSKEISPSGDRRLAQSAQMYHYQHQKQQIIAMDSGNDNLRYRAVDTERHGSVSEADSDEENEGDYTVYEYAGLAPIGEMEVRNPLFQDDPTPAQTPAVKSTEDLQKK</sequence>